<dbReference type="InterPro" id="IPR011990">
    <property type="entry name" value="TPR-like_helical_dom_sf"/>
</dbReference>
<sequence>MEGGEETLSDARKEGENIVPFPGVLRRLVEKGMEELKEKHAEEALSLFSQAVAHEWGNPQARFGVVLSLIELGQQEEAVKHTDALLKEGIGDYYETLQVHVSLLVQLSKYEAVVHLLEAVLAENRLPARHAEMLYELLHFSRQMSDTTAYEATPLAEKPKEEMILELRAGLHARNEPAQWQALQTVHRLRVKALRNDIRDLACDEEASPFMRTYALFILYRWQDDEMLTFKKDEQVLTLCPRDLQAPGERKLDQEVSKLLIQQLEHIDPVLLDIAKQLYQTYALSNYPFLPDPSCGRIWGCTCHLVASKQLGLSIDLDALSHNYQCEPGDVIKAEQALVACEHTLELDAKKGDLWFHT</sequence>
<dbReference type="EMBL" id="FMYM01000006">
    <property type="protein sequence ID" value="SDC24579.1"/>
    <property type="molecule type" value="Genomic_DNA"/>
</dbReference>
<dbReference type="SUPFAM" id="SSF116965">
    <property type="entry name" value="Hypothetical protein MPN330"/>
    <property type="match status" value="1"/>
</dbReference>
<dbReference type="Gene3D" id="1.25.40.10">
    <property type="entry name" value="Tetratricopeptide repeat domain"/>
    <property type="match status" value="1"/>
</dbReference>
<keyword evidence="2" id="KW-1185">Reference proteome</keyword>
<dbReference type="SUPFAM" id="SSF48452">
    <property type="entry name" value="TPR-like"/>
    <property type="match status" value="1"/>
</dbReference>
<dbReference type="Proteomes" id="UP000242662">
    <property type="component" value="Unassembled WGS sequence"/>
</dbReference>
<dbReference type="STRING" id="1464122.SAMN05421737_106154"/>
<proteinExistence type="predicted"/>
<reference evidence="2" key="1">
    <citation type="submission" date="2016-09" db="EMBL/GenBank/DDBJ databases">
        <authorList>
            <person name="Varghese N."/>
            <person name="Submissions S."/>
        </authorList>
    </citation>
    <scope>NUCLEOTIDE SEQUENCE [LARGE SCALE GENOMIC DNA]</scope>
    <source>
        <strain evidence="2">25nlg</strain>
    </source>
</reference>
<evidence type="ECO:0000313" key="1">
    <source>
        <dbReference type="EMBL" id="SDC24579.1"/>
    </source>
</evidence>
<gene>
    <name evidence="1" type="ORF">SAMN05421737_106154</name>
</gene>
<dbReference type="AlphaFoldDB" id="A0A1G6K0L8"/>
<evidence type="ECO:0000313" key="2">
    <source>
        <dbReference type="Proteomes" id="UP000242662"/>
    </source>
</evidence>
<name>A0A1G6K0L8_9BACI</name>
<organism evidence="1 2">
    <name type="scientific">Shouchella lonarensis</name>
    <dbReference type="NCBI Taxonomy" id="1464122"/>
    <lineage>
        <taxon>Bacteria</taxon>
        <taxon>Bacillati</taxon>
        <taxon>Bacillota</taxon>
        <taxon>Bacilli</taxon>
        <taxon>Bacillales</taxon>
        <taxon>Bacillaceae</taxon>
        <taxon>Shouchella</taxon>
    </lineage>
</organism>
<protein>
    <recommendedName>
        <fullName evidence="3">Tetratricopeptide repeat-containing protein</fullName>
    </recommendedName>
</protein>
<accession>A0A1G6K0L8</accession>
<evidence type="ECO:0008006" key="3">
    <source>
        <dbReference type="Google" id="ProtNLM"/>
    </source>
</evidence>